<dbReference type="Proteomes" id="UP000029507">
    <property type="component" value="Chromosome"/>
</dbReference>
<protein>
    <submittedName>
        <fullName evidence="1">Uncharacterized protein</fullName>
    </submittedName>
</protein>
<dbReference type="STRING" id="169760.PSTEL_19885"/>
<gene>
    <name evidence="1" type="ORF">PSTEL_19885</name>
</gene>
<proteinExistence type="predicted"/>
<dbReference type="KEGG" id="pste:PSTEL_19885"/>
<sequence length="92" mass="10632">MVTMSMLLPPQQILASVRVGFQWHLRLRFIQEKCKILTVGMMCLWKEYMDIQLGRENITILVLVLKVNSAAVWSETVIECMEQMSLMLTVDG</sequence>
<name>A0A089LU34_9BACL</name>
<evidence type="ECO:0000313" key="1">
    <source>
        <dbReference type="EMBL" id="AIQ65041.1"/>
    </source>
</evidence>
<dbReference type="HOGENOM" id="CLU_2410519_0_0_9"/>
<reference evidence="1 2" key="1">
    <citation type="submission" date="2014-08" db="EMBL/GenBank/DDBJ databases">
        <title>Comparative genomics of the Paenibacillus odorifer group.</title>
        <authorList>
            <person name="den Bakker H.C."/>
            <person name="Tsai Y.-C."/>
            <person name="Martin N."/>
            <person name="Korlach J."/>
            <person name="Wiedmann M."/>
        </authorList>
    </citation>
    <scope>NUCLEOTIDE SEQUENCE [LARGE SCALE GENOMIC DNA]</scope>
    <source>
        <strain evidence="1 2">DSM 14472</strain>
    </source>
</reference>
<evidence type="ECO:0000313" key="2">
    <source>
        <dbReference type="Proteomes" id="UP000029507"/>
    </source>
</evidence>
<keyword evidence="2" id="KW-1185">Reference proteome</keyword>
<dbReference type="EMBL" id="CP009286">
    <property type="protein sequence ID" value="AIQ65041.1"/>
    <property type="molecule type" value="Genomic_DNA"/>
</dbReference>
<accession>A0A089LU34</accession>
<dbReference type="AlphaFoldDB" id="A0A089LU34"/>
<organism evidence="1 2">
    <name type="scientific">Paenibacillus stellifer</name>
    <dbReference type="NCBI Taxonomy" id="169760"/>
    <lineage>
        <taxon>Bacteria</taxon>
        <taxon>Bacillati</taxon>
        <taxon>Bacillota</taxon>
        <taxon>Bacilli</taxon>
        <taxon>Bacillales</taxon>
        <taxon>Paenibacillaceae</taxon>
        <taxon>Paenibacillus</taxon>
    </lineage>
</organism>